<feature type="compositionally biased region" description="Pro residues" evidence="1">
    <location>
        <begin position="272"/>
        <end position="284"/>
    </location>
</feature>
<proteinExistence type="predicted"/>
<feature type="region of interest" description="Disordered" evidence="1">
    <location>
        <begin position="1"/>
        <end position="309"/>
    </location>
</feature>
<organism evidence="2 3">
    <name type="scientific">Neurospora crassa (strain ATCC 24698 / 74-OR23-1A / CBS 708.71 / DSM 1257 / FGSC 987)</name>
    <dbReference type="NCBI Taxonomy" id="367110"/>
    <lineage>
        <taxon>Eukaryota</taxon>
        <taxon>Fungi</taxon>
        <taxon>Dikarya</taxon>
        <taxon>Ascomycota</taxon>
        <taxon>Pezizomycotina</taxon>
        <taxon>Sordariomycetes</taxon>
        <taxon>Sordariomycetidae</taxon>
        <taxon>Sordariales</taxon>
        <taxon>Sordariaceae</taxon>
        <taxon>Neurospora</taxon>
    </lineage>
</organism>
<evidence type="ECO:0000256" key="1">
    <source>
        <dbReference type="SAM" id="MobiDB-lite"/>
    </source>
</evidence>
<dbReference type="STRING" id="367110.Q7S3G4"/>
<dbReference type="InParanoid" id="Q7S3G4"/>
<evidence type="ECO:0000313" key="2">
    <source>
        <dbReference type="EMBL" id="EAA30000.1"/>
    </source>
</evidence>
<feature type="compositionally biased region" description="Polar residues" evidence="1">
    <location>
        <begin position="197"/>
        <end position="215"/>
    </location>
</feature>
<dbReference type="OMA" id="PEWWSTS"/>
<accession>Q7S3G4</accession>
<protein>
    <submittedName>
        <fullName evidence="2">Uncharacterized protein</fullName>
    </submittedName>
</protein>
<feature type="compositionally biased region" description="Low complexity" evidence="1">
    <location>
        <begin position="75"/>
        <end position="88"/>
    </location>
</feature>
<dbReference type="AlphaFoldDB" id="Q7S3G4"/>
<feature type="compositionally biased region" description="Low complexity" evidence="1">
    <location>
        <begin position="146"/>
        <end position="157"/>
    </location>
</feature>
<dbReference type="GeneID" id="3875408"/>
<reference evidence="2 3" key="1">
    <citation type="journal article" date="2003" name="Nature">
        <title>The genome sequence of the filamentous fungus Neurospora crassa.</title>
        <authorList>
            <person name="Galagan J.E."/>
            <person name="Calvo S.E."/>
            <person name="Borkovich K.A."/>
            <person name="Selker E.U."/>
            <person name="Read N.D."/>
            <person name="Jaffe D."/>
            <person name="FitzHugh W."/>
            <person name="Ma L.J."/>
            <person name="Smirnov S."/>
            <person name="Purcell S."/>
            <person name="Rehman B."/>
            <person name="Elkins T."/>
            <person name="Engels R."/>
            <person name="Wang S."/>
            <person name="Nielsen C.B."/>
            <person name="Butler J."/>
            <person name="Endrizzi M."/>
            <person name="Qui D."/>
            <person name="Ianakiev P."/>
            <person name="Bell-Pedersen D."/>
            <person name="Nelson M.A."/>
            <person name="Werner-Washburne M."/>
            <person name="Selitrennikoff C.P."/>
            <person name="Kinsey J.A."/>
            <person name="Braun E.L."/>
            <person name="Zelter A."/>
            <person name="Schulte U."/>
            <person name="Kothe G.O."/>
            <person name="Jedd G."/>
            <person name="Mewes W."/>
            <person name="Staben C."/>
            <person name="Marcotte E."/>
            <person name="Greenberg D."/>
            <person name="Roy A."/>
            <person name="Foley K."/>
            <person name="Naylor J."/>
            <person name="Stange-Thomann N."/>
            <person name="Barrett R."/>
            <person name="Gnerre S."/>
            <person name="Kamal M."/>
            <person name="Kamvysselis M."/>
            <person name="Mauceli E."/>
            <person name="Bielke C."/>
            <person name="Rudd S."/>
            <person name="Frishman D."/>
            <person name="Krystofova S."/>
            <person name="Rasmussen C."/>
            <person name="Metzenberg R.L."/>
            <person name="Perkins D.D."/>
            <person name="Kroken S."/>
            <person name="Cogoni C."/>
            <person name="Macino G."/>
            <person name="Catcheside D."/>
            <person name="Li W."/>
            <person name="Pratt R.J."/>
            <person name="Osmani S.A."/>
            <person name="DeSouza C.P."/>
            <person name="Glass L."/>
            <person name="Orbach M.J."/>
            <person name="Berglund J.A."/>
            <person name="Voelker R."/>
            <person name="Yarden O."/>
            <person name="Plamann M."/>
            <person name="Seiler S."/>
            <person name="Dunlap J."/>
            <person name="Radford A."/>
            <person name="Aramayo R."/>
            <person name="Natvig D.O."/>
            <person name="Alex L.A."/>
            <person name="Mannhaupt G."/>
            <person name="Ebbole D.J."/>
            <person name="Freitag M."/>
            <person name="Paulsen I."/>
            <person name="Sachs M.S."/>
            <person name="Lander E.S."/>
            <person name="Nusbaum C."/>
            <person name="Birren B."/>
        </authorList>
    </citation>
    <scope>NUCLEOTIDE SEQUENCE [LARGE SCALE GENOMIC DNA]</scope>
    <source>
        <strain evidence="3">ATCC 24698 / 74-OR23-1A / CBS 708.71 / DSM 1257 / FGSC 987</strain>
    </source>
</reference>
<feature type="compositionally biased region" description="Polar residues" evidence="1">
    <location>
        <begin position="44"/>
        <end position="53"/>
    </location>
</feature>
<feature type="compositionally biased region" description="Low complexity" evidence="1">
    <location>
        <begin position="285"/>
        <end position="294"/>
    </location>
</feature>
<dbReference type="PaxDb" id="5141-EFNCRP00000006736"/>
<sequence>MASTSCIEPLASPDWVSRSRSPENWGPTSLGPVPFSPPYIPRSLESTPGSTSPADYLYYPTSPGPVPPSPPYIPQSPESVPGSVSPEGNYYPTSPGPGPQSPAYLPRSSEWVSTSPPSSILGPTSPPPVLRSPACAYTPYSPQSVSRGTSPTYYYPTSPGPVPPSPPYIPRSPVWAFRDTSPDEYHPTSPGPGPQTPAYTPSSPQWVSGGMSPTNYYPTSPGPVPPSPPYIPRSPEWWSTSSTPVPQSPADIPTSPQSGYRGTSSEKYYPTSPGPVPPSPPYVPQSPHWASTSPTPVPLSPLSPAATDPFNKLERELDGSWGRGRFVCNRARSIVAEEEEEQRQRGERETTIEPFPELPYWEEDESTGRETEDDVQDIIVREPAAAVPEEEEGGLPDYQYYEQLDQDTAAETLIRMETEHSVVDNPYTAIAALNCEPQSNPFPSYPSSEIGMHQDAREEHANWFSSSSSSFRSSSAINNPACLVPQKLMGCVKVQKRIDRMMWNKLMQKKMVRMMEACEKYVPADVLRGLKQ</sequence>
<feature type="compositionally biased region" description="Low complexity" evidence="1">
    <location>
        <begin position="108"/>
        <end position="119"/>
    </location>
</feature>
<name>Q7S3G4_NEUCR</name>
<keyword evidence="3" id="KW-1185">Reference proteome</keyword>
<dbReference type="KEGG" id="ncr:NCU06889"/>
<feature type="compositionally biased region" description="Pro residues" evidence="1">
    <location>
        <begin position="158"/>
        <end position="170"/>
    </location>
</feature>
<feature type="compositionally biased region" description="Pro residues" evidence="1">
    <location>
        <begin position="62"/>
        <end position="74"/>
    </location>
</feature>
<dbReference type="HOGENOM" id="CLU_512000_0_0_1"/>
<gene>
    <name evidence="2" type="ORF">NCU06889</name>
</gene>
<dbReference type="Proteomes" id="UP000001805">
    <property type="component" value="Chromosome 7, Linkage Group VII"/>
</dbReference>
<dbReference type="EMBL" id="CM002242">
    <property type="protein sequence ID" value="EAA30000.1"/>
    <property type="molecule type" value="Genomic_DNA"/>
</dbReference>
<feature type="compositionally biased region" description="Polar residues" evidence="1">
    <location>
        <begin position="254"/>
        <end position="266"/>
    </location>
</feature>
<feature type="compositionally biased region" description="Pro residues" evidence="1">
    <location>
        <begin position="220"/>
        <end position="232"/>
    </location>
</feature>
<dbReference type="RefSeq" id="XP_959236.1">
    <property type="nucleotide sequence ID" value="XM_954143.1"/>
</dbReference>
<dbReference type="OrthoDB" id="10533469at2759"/>
<dbReference type="VEuPathDB" id="FungiDB:NCU06889"/>
<evidence type="ECO:0000313" key="3">
    <source>
        <dbReference type="Proteomes" id="UP000001805"/>
    </source>
</evidence>